<feature type="region of interest" description="Disordered" evidence="1">
    <location>
        <begin position="409"/>
        <end position="431"/>
    </location>
</feature>
<evidence type="ECO:0000313" key="2">
    <source>
        <dbReference type="EMBL" id="OWZ15365.1"/>
    </source>
</evidence>
<dbReference type="Proteomes" id="UP000198211">
    <property type="component" value="Unassembled WGS sequence"/>
</dbReference>
<evidence type="ECO:0000256" key="1">
    <source>
        <dbReference type="SAM" id="MobiDB-lite"/>
    </source>
</evidence>
<keyword evidence="3" id="KW-1185">Reference proteome</keyword>
<reference evidence="3" key="1">
    <citation type="submission" date="2017-03" db="EMBL/GenBank/DDBJ databases">
        <title>Phytopthora megakarya and P. palmivora, two closely related causual agents of cacao black pod achieved similar genome size and gene model numbers by different mechanisms.</title>
        <authorList>
            <person name="Ali S."/>
            <person name="Shao J."/>
            <person name="Larry D.J."/>
            <person name="Kronmiller B."/>
            <person name="Shen D."/>
            <person name="Strem M.D."/>
            <person name="Melnick R.L."/>
            <person name="Guiltinan M.J."/>
            <person name="Tyler B.M."/>
            <person name="Meinhardt L.W."/>
            <person name="Bailey B.A."/>
        </authorList>
    </citation>
    <scope>NUCLEOTIDE SEQUENCE [LARGE SCALE GENOMIC DNA]</scope>
    <source>
        <strain evidence="3">zdho120</strain>
    </source>
</reference>
<proteinExistence type="predicted"/>
<name>A0A225WCL4_9STRA</name>
<dbReference type="AlphaFoldDB" id="A0A225WCL4"/>
<sequence>MLAYKSNHDIQVLIGGLETLLRIYYTTKYVTKKQSLVDSVTAVALAAFKRRELREQQNQTSQTDHSIVGRRRVASVVLAVTNRREIAAPLAVLYLLRGSCCYMSASFTTPPLYDILRELIQNNTHSCNLVEVRDDHSNIKFRAASFLDDYLYRPESLDRKCLYEFVMTCFRRKQSGSTATLDSVLTGHPLYSTHCIGRHQYKAVPVITVELVAKRTQFALVLFKPFRNVLDVVRDPESECAWSDAYLPAWSDVNLQSENTRTGFVREIMTNMDDYYRTSKQAQEDEKSANIELDHERSSDELLGTRNSIDSVIGSIPGESDVPDTGGRTDNFCNVFTADGDETMSDDGSTLPVFPTAKLSSVPSVFHRELLDSAAESTVRVAINLGNHDHMLELSVGELQEWVNNSEIDEAEASPSSQSRNEHPDDVIELV</sequence>
<dbReference type="EMBL" id="NBNE01001139">
    <property type="protein sequence ID" value="OWZ15365.1"/>
    <property type="molecule type" value="Genomic_DNA"/>
</dbReference>
<feature type="region of interest" description="Disordered" evidence="1">
    <location>
        <begin position="280"/>
        <end position="300"/>
    </location>
</feature>
<feature type="compositionally biased region" description="Basic and acidic residues" evidence="1">
    <location>
        <begin position="420"/>
        <end position="431"/>
    </location>
</feature>
<protein>
    <submittedName>
        <fullName evidence="2">Uncharacterized protein</fullName>
    </submittedName>
</protein>
<accession>A0A225WCL4</accession>
<organism evidence="2 3">
    <name type="scientific">Phytophthora megakarya</name>
    <dbReference type="NCBI Taxonomy" id="4795"/>
    <lineage>
        <taxon>Eukaryota</taxon>
        <taxon>Sar</taxon>
        <taxon>Stramenopiles</taxon>
        <taxon>Oomycota</taxon>
        <taxon>Peronosporomycetes</taxon>
        <taxon>Peronosporales</taxon>
        <taxon>Peronosporaceae</taxon>
        <taxon>Phytophthora</taxon>
    </lineage>
</organism>
<dbReference type="OrthoDB" id="116992at2759"/>
<evidence type="ECO:0000313" key="3">
    <source>
        <dbReference type="Proteomes" id="UP000198211"/>
    </source>
</evidence>
<gene>
    <name evidence="2" type="ORF">PHMEG_00011005</name>
</gene>
<comment type="caution">
    <text evidence="2">The sequence shown here is derived from an EMBL/GenBank/DDBJ whole genome shotgun (WGS) entry which is preliminary data.</text>
</comment>